<evidence type="ECO:0000313" key="3">
    <source>
        <dbReference type="EMBL" id="MBO8465404.1"/>
    </source>
</evidence>
<dbReference type="InterPro" id="IPR003343">
    <property type="entry name" value="Big_2"/>
</dbReference>
<gene>
    <name evidence="3" type="ORF">IAB93_05330</name>
</gene>
<dbReference type="Proteomes" id="UP000823597">
    <property type="component" value="Unassembled WGS sequence"/>
</dbReference>
<name>A0A9D9I3Q7_9BACT</name>
<comment type="caution">
    <text evidence="3">The sequence shown here is derived from an EMBL/GenBank/DDBJ whole genome shotgun (WGS) entry which is preliminary data.</text>
</comment>
<evidence type="ECO:0000259" key="2">
    <source>
        <dbReference type="SMART" id="SM00635"/>
    </source>
</evidence>
<dbReference type="SUPFAM" id="SSF49373">
    <property type="entry name" value="Invasin/intimin cell-adhesion fragments"/>
    <property type="match status" value="1"/>
</dbReference>
<evidence type="ECO:0000313" key="4">
    <source>
        <dbReference type="Proteomes" id="UP000823597"/>
    </source>
</evidence>
<sequence>MMKKIAILLVSAALLPLVSCEKDTHTSPPTPTNVPVTGVELDITEMGLEVGQTAVLTATVLPEDATDKTVAWSSSAPETVSVDEDGNVQGLAVGDAVITVTTADGGKTAECIVTVPHTINGHEYVDLGLSVKWATCNVGAENPWDYGDYFAWGETEPKSIYGPDNSVTNEMEDISDISGDPEYDAARANWGGTWRLPTEEEITEIMDNCTWEWTTEEEVSGYKVTGPNGNSVFFPAAGYMFGSTLDVPGLYGYYWGSTPGPRKRARALSFSYDSYNLSYLGRFYGQSVRPVAD</sequence>
<dbReference type="AlphaFoldDB" id="A0A9D9I3Q7"/>
<feature type="signal peptide" evidence="1">
    <location>
        <begin position="1"/>
        <end position="21"/>
    </location>
</feature>
<protein>
    <submittedName>
        <fullName evidence="3">Ig-like domain-containing protein</fullName>
    </submittedName>
</protein>
<evidence type="ECO:0000256" key="1">
    <source>
        <dbReference type="SAM" id="SignalP"/>
    </source>
</evidence>
<feature type="chain" id="PRO_5039571852" evidence="1">
    <location>
        <begin position="22"/>
        <end position="293"/>
    </location>
</feature>
<reference evidence="3" key="1">
    <citation type="submission" date="2020-10" db="EMBL/GenBank/DDBJ databases">
        <authorList>
            <person name="Gilroy R."/>
        </authorList>
    </citation>
    <scope>NUCLEOTIDE SEQUENCE</scope>
    <source>
        <strain evidence="3">10037</strain>
    </source>
</reference>
<dbReference type="InterPro" id="IPR008964">
    <property type="entry name" value="Invasin/intimin_cell_adhesion"/>
</dbReference>
<keyword evidence="1" id="KW-0732">Signal</keyword>
<feature type="domain" description="BIG2" evidence="2">
    <location>
        <begin position="35"/>
        <end position="112"/>
    </location>
</feature>
<dbReference type="EMBL" id="JADIME010000055">
    <property type="protein sequence ID" value="MBO8465404.1"/>
    <property type="molecule type" value="Genomic_DNA"/>
</dbReference>
<organism evidence="3 4">
    <name type="scientific">Candidatus Merdivivens pullistercoris</name>
    <dbReference type="NCBI Taxonomy" id="2840873"/>
    <lineage>
        <taxon>Bacteria</taxon>
        <taxon>Pseudomonadati</taxon>
        <taxon>Bacteroidota</taxon>
        <taxon>Bacteroidia</taxon>
        <taxon>Bacteroidales</taxon>
        <taxon>Muribaculaceae</taxon>
        <taxon>Muribaculaceae incertae sedis</taxon>
        <taxon>Candidatus Merdivivens</taxon>
    </lineage>
</organism>
<accession>A0A9D9I3Q7</accession>
<proteinExistence type="predicted"/>
<dbReference type="Pfam" id="PF02368">
    <property type="entry name" value="Big_2"/>
    <property type="match status" value="1"/>
</dbReference>
<reference evidence="3" key="2">
    <citation type="journal article" date="2021" name="PeerJ">
        <title>Extensive microbial diversity within the chicken gut microbiome revealed by metagenomics and culture.</title>
        <authorList>
            <person name="Gilroy R."/>
            <person name="Ravi A."/>
            <person name="Getino M."/>
            <person name="Pursley I."/>
            <person name="Horton D.L."/>
            <person name="Alikhan N.F."/>
            <person name="Baker D."/>
            <person name="Gharbi K."/>
            <person name="Hall N."/>
            <person name="Watson M."/>
            <person name="Adriaenssens E.M."/>
            <person name="Foster-Nyarko E."/>
            <person name="Jarju S."/>
            <person name="Secka A."/>
            <person name="Antonio M."/>
            <person name="Oren A."/>
            <person name="Chaudhuri R.R."/>
            <person name="La Ragione R."/>
            <person name="Hildebrand F."/>
            <person name="Pallen M.J."/>
        </authorList>
    </citation>
    <scope>NUCLEOTIDE SEQUENCE</scope>
    <source>
        <strain evidence="3">10037</strain>
    </source>
</reference>
<dbReference type="Gene3D" id="2.60.40.1080">
    <property type="match status" value="1"/>
</dbReference>
<dbReference type="SMART" id="SM00635">
    <property type="entry name" value="BID_2"/>
    <property type="match status" value="1"/>
</dbReference>